<dbReference type="PROSITE" id="PS51375">
    <property type="entry name" value="PPR"/>
    <property type="match status" value="1"/>
</dbReference>
<keyword evidence="1" id="KW-0677">Repeat</keyword>
<comment type="caution">
    <text evidence="4">The sequence shown here is derived from an EMBL/GenBank/DDBJ whole genome shotgun (WGS) entry which is preliminary data.</text>
</comment>
<accession>A0ABR3GKE4</accession>
<protein>
    <recommendedName>
        <fullName evidence="6">Pentatricopeptide repeat-containing protein</fullName>
    </recommendedName>
</protein>
<dbReference type="InterPro" id="IPR051222">
    <property type="entry name" value="PPR/CCM1_RNA-binding"/>
</dbReference>
<dbReference type="InterPro" id="IPR002885">
    <property type="entry name" value="PPR_rpt"/>
</dbReference>
<evidence type="ECO:0008006" key="6">
    <source>
        <dbReference type="Google" id="ProtNLM"/>
    </source>
</evidence>
<organism evidence="4 5">
    <name type="scientific">Discina gigas</name>
    <dbReference type="NCBI Taxonomy" id="1032678"/>
    <lineage>
        <taxon>Eukaryota</taxon>
        <taxon>Fungi</taxon>
        <taxon>Dikarya</taxon>
        <taxon>Ascomycota</taxon>
        <taxon>Pezizomycotina</taxon>
        <taxon>Pezizomycetes</taxon>
        <taxon>Pezizales</taxon>
        <taxon>Discinaceae</taxon>
        <taxon>Discina</taxon>
    </lineage>
</organism>
<feature type="region of interest" description="Disordered" evidence="3">
    <location>
        <begin position="32"/>
        <end position="51"/>
    </location>
</feature>
<proteinExistence type="predicted"/>
<dbReference type="PANTHER" id="PTHR47942:SF105">
    <property type="entry name" value="ATPASE EXPRESSION PROTEIN 3"/>
    <property type="match status" value="1"/>
</dbReference>
<evidence type="ECO:0000313" key="4">
    <source>
        <dbReference type="EMBL" id="KAL0636265.1"/>
    </source>
</evidence>
<dbReference type="PROSITE" id="PS50096">
    <property type="entry name" value="IQ"/>
    <property type="match status" value="1"/>
</dbReference>
<evidence type="ECO:0000256" key="3">
    <source>
        <dbReference type="SAM" id="MobiDB-lite"/>
    </source>
</evidence>
<dbReference type="InterPro" id="IPR002052">
    <property type="entry name" value="DNA_methylase_N6_adenine_CS"/>
</dbReference>
<sequence length="585" mass="65880">MLTCRRRCTSFLLSSSSAPSLGLRRSYSAFTTSRSPTSVSSAPPRDWRPKNRPLLDRIALSDPAKLAETVRRRLAQGDSEAAVNLARDGSRSMNSVVSWNHVMKHHMDQGAVKRALLMFNKMKKLGIKPDSYTFTILLNGISNHAHFTQSLLRALRIYNSLSSPKSPVPANVIHTNAVLKVCARANDLDSMWVIVGRLPMKGPNAPNTLTYTTLLNGIYWDHSKGNKVSDVEDGRRVWAGVLSRWTKGQLWIDEELACAMGRVLLRGEREEDWKEVFTVVEQVFGIKSLIAQPPPKPVTEDSIYVENTGNLIQKPTLENATTPTRDPVQVSDVQQLFTPKIVSSHPSRDPSSSTRPLPGNSTLSLVLQACAELKDFTAASKYWTAFTNPPYSVVPDLENYHDLLRIIRRSRSGPEALNVVESMRVPPTAKTIYIALSACKRSGRSRNFQSAETLLSIMMADRGLLPVDVKIWNMFLQCAMKSDDPAYIKQALRRIDEEFDMRSELIQRRATPYYLDRALELLRAMIGAVDVLLNDGMKTSARWGHGERMYFEDRRKALQTLLTVCRGWGMRRNYNADMANDEEPR</sequence>
<feature type="compositionally biased region" description="Polar residues" evidence="3">
    <location>
        <begin position="32"/>
        <end position="41"/>
    </location>
</feature>
<evidence type="ECO:0000256" key="2">
    <source>
        <dbReference type="PROSITE-ProRule" id="PRU00708"/>
    </source>
</evidence>
<dbReference type="InterPro" id="IPR011990">
    <property type="entry name" value="TPR-like_helical_dom_sf"/>
</dbReference>
<dbReference type="PROSITE" id="PS00092">
    <property type="entry name" value="N6_MTASE"/>
    <property type="match status" value="1"/>
</dbReference>
<keyword evidence="5" id="KW-1185">Reference proteome</keyword>
<feature type="repeat" description="PPR" evidence="2">
    <location>
        <begin position="95"/>
        <end position="129"/>
    </location>
</feature>
<reference evidence="4 5" key="1">
    <citation type="submission" date="2024-02" db="EMBL/GenBank/DDBJ databases">
        <title>Discinaceae phylogenomics.</title>
        <authorList>
            <person name="Dirks A.C."/>
            <person name="James T.Y."/>
        </authorList>
    </citation>
    <scope>NUCLEOTIDE SEQUENCE [LARGE SCALE GENOMIC DNA]</scope>
    <source>
        <strain evidence="4 5">ACD0624</strain>
    </source>
</reference>
<dbReference type="PANTHER" id="PTHR47942">
    <property type="entry name" value="TETRATRICOPEPTIDE REPEAT (TPR)-LIKE SUPERFAMILY PROTEIN-RELATED"/>
    <property type="match status" value="1"/>
</dbReference>
<dbReference type="Pfam" id="PF13041">
    <property type="entry name" value="PPR_2"/>
    <property type="match status" value="1"/>
</dbReference>
<dbReference type="Proteomes" id="UP001447188">
    <property type="component" value="Unassembled WGS sequence"/>
</dbReference>
<dbReference type="NCBIfam" id="TIGR00756">
    <property type="entry name" value="PPR"/>
    <property type="match status" value="1"/>
</dbReference>
<dbReference type="Gene3D" id="1.25.40.10">
    <property type="entry name" value="Tetratricopeptide repeat domain"/>
    <property type="match status" value="2"/>
</dbReference>
<name>A0ABR3GKE4_9PEZI</name>
<gene>
    <name evidence="4" type="ORF">Q9L58_004722</name>
</gene>
<dbReference type="EMBL" id="JBBBZM010000053">
    <property type="protein sequence ID" value="KAL0636265.1"/>
    <property type="molecule type" value="Genomic_DNA"/>
</dbReference>
<evidence type="ECO:0000313" key="5">
    <source>
        <dbReference type="Proteomes" id="UP001447188"/>
    </source>
</evidence>
<evidence type="ECO:0000256" key="1">
    <source>
        <dbReference type="ARBA" id="ARBA00022737"/>
    </source>
</evidence>